<evidence type="ECO:0000313" key="3">
    <source>
        <dbReference type="EMBL" id="MBF4764336.1"/>
    </source>
</evidence>
<evidence type="ECO:0000256" key="1">
    <source>
        <dbReference type="SAM" id="MobiDB-lite"/>
    </source>
</evidence>
<accession>A0A930YDJ9</accession>
<dbReference type="EMBL" id="JADKPN010000008">
    <property type="protein sequence ID" value="MBF4764336.1"/>
    <property type="molecule type" value="Genomic_DNA"/>
</dbReference>
<feature type="compositionally biased region" description="Basic residues" evidence="1">
    <location>
        <begin position="389"/>
        <end position="403"/>
    </location>
</feature>
<dbReference type="Proteomes" id="UP000640489">
    <property type="component" value="Unassembled WGS sequence"/>
</dbReference>
<reference evidence="3" key="1">
    <citation type="submission" date="2020-11" db="EMBL/GenBank/DDBJ databases">
        <title>Nocardioides sp. nov., isolated from Soil of Cynanchum wilfordii Hemsley rhizosphere.</title>
        <authorList>
            <person name="Lee J.-S."/>
            <person name="Suh M.K."/>
            <person name="Kim J.-S."/>
        </authorList>
    </citation>
    <scope>NUCLEOTIDE SEQUENCE</scope>
    <source>
        <strain evidence="3">KCTC 19275</strain>
    </source>
</reference>
<organism evidence="3 4">
    <name type="scientific">Nocardioides islandensis</name>
    <dbReference type="NCBI Taxonomy" id="433663"/>
    <lineage>
        <taxon>Bacteria</taxon>
        <taxon>Bacillati</taxon>
        <taxon>Actinomycetota</taxon>
        <taxon>Actinomycetes</taxon>
        <taxon>Propionibacteriales</taxon>
        <taxon>Nocardioidaceae</taxon>
        <taxon>Nocardioides</taxon>
    </lineage>
</organism>
<dbReference type="AlphaFoldDB" id="A0A930YDJ9"/>
<name>A0A930YDJ9_9ACTN</name>
<dbReference type="RefSeq" id="WP_194707503.1">
    <property type="nucleotide sequence ID" value="NZ_JADKPN010000008.1"/>
</dbReference>
<sequence>MSSTYAAPLDAVERALDDLATIAPDYRSTGEKKDALVRLSRIVARVEAERIRILATAEDIAVETGARSTAHWLAAETRDGIGQVRVREKLARIGGGAITAAMGEGAVNVAQAREIVDALERLPKNLDPELRDKGEAYLIGEAAHFGPPELRRLGARLLEVIAPEDADDAEYQRLLAEDRRARAVTRVTFRDRGDGSGDLHARMPMPVLNRLRTYLESYTSPRRGPLGDDVEQLPAPRRRGEAFCALLENLPANRLPKHGGTATSVMVMIDLETLRAGAGFAETSTGDRLTAEQTRRLACQAGIIPVVLGGKGEILDLGRSKRLFTGPQRKAMALRDRQCTADGCTIPAAWTEAHHFRQPWTKGGRTDLADGKLLCPFHHHRAHDPAWQTHHHPNGSTTFHRRT</sequence>
<gene>
    <name evidence="3" type="ORF">ISU07_14475</name>
</gene>
<feature type="domain" description="DUF222" evidence="2">
    <location>
        <begin position="44"/>
        <end position="336"/>
    </location>
</feature>
<proteinExistence type="predicted"/>
<keyword evidence="4" id="KW-1185">Reference proteome</keyword>
<evidence type="ECO:0000313" key="4">
    <source>
        <dbReference type="Proteomes" id="UP000640489"/>
    </source>
</evidence>
<feature type="region of interest" description="Disordered" evidence="1">
    <location>
        <begin position="384"/>
        <end position="403"/>
    </location>
</feature>
<evidence type="ECO:0000259" key="2">
    <source>
        <dbReference type="Pfam" id="PF02720"/>
    </source>
</evidence>
<dbReference type="InterPro" id="IPR003870">
    <property type="entry name" value="DUF222"/>
</dbReference>
<dbReference type="Pfam" id="PF02720">
    <property type="entry name" value="DUF222"/>
    <property type="match status" value="1"/>
</dbReference>
<comment type="caution">
    <text evidence="3">The sequence shown here is derived from an EMBL/GenBank/DDBJ whole genome shotgun (WGS) entry which is preliminary data.</text>
</comment>
<protein>
    <submittedName>
        <fullName evidence="3">DUF222 domain-containing protein</fullName>
    </submittedName>
</protein>